<dbReference type="PROSITE" id="PS50181">
    <property type="entry name" value="FBOX"/>
    <property type="match status" value="1"/>
</dbReference>
<protein>
    <recommendedName>
        <fullName evidence="2">F-box domain-containing protein</fullName>
    </recommendedName>
</protein>
<name>A0AAV2ST16_MEGNR</name>
<dbReference type="InterPro" id="IPR001810">
    <property type="entry name" value="F-box_dom"/>
</dbReference>
<feature type="compositionally biased region" description="Basic and acidic residues" evidence="1">
    <location>
        <begin position="60"/>
        <end position="73"/>
    </location>
</feature>
<evidence type="ECO:0000313" key="4">
    <source>
        <dbReference type="Proteomes" id="UP001497623"/>
    </source>
</evidence>
<evidence type="ECO:0000313" key="3">
    <source>
        <dbReference type="EMBL" id="CAL4238052.1"/>
    </source>
</evidence>
<dbReference type="Pfam" id="PF12937">
    <property type="entry name" value="F-box-like"/>
    <property type="match status" value="1"/>
</dbReference>
<dbReference type="AlphaFoldDB" id="A0AAV2ST16"/>
<dbReference type="InterPro" id="IPR036047">
    <property type="entry name" value="F-box-like_dom_sf"/>
</dbReference>
<feature type="domain" description="F-box" evidence="2">
    <location>
        <begin position="1"/>
        <end position="47"/>
    </location>
</feature>
<gene>
    <name evidence="3" type="ORF">MNOR_LOCUS40422</name>
</gene>
<dbReference type="SUPFAM" id="SSF81383">
    <property type="entry name" value="F-box domain"/>
    <property type="match status" value="1"/>
</dbReference>
<sequence>MESYAELPATVLENIFSYLKVTDLLQVGKVCTTWQAPLNRTQFWLRNRQLDMVGKNKSKLSREGSSEIPETRGARPLPKQKCQLKTKR</sequence>
<keyword evidence="4" id="KW-1185">Reference proteome</keyword>
<dbReference type="Gene3D" id="1.20.1280.50">
    <property type="match status" value="1"/>
</dbReference>
<reference evidence="3 4" key="1">
    <citation type="submission" date="2024-05" db="EMBL/GenBank/DDBJ databases">
        <authorList>
            <person name="Wallberg A."/>
        </authorList>
    </citation>
    <scope>NUCLEOTIDE SEQUENCE [LARGE SCALE GENOMIC DNA]</scope>
</reference>
<dbReference type="SMART" id="SM00256">
    <property type="entry name" value="FBOX"/>
    <property type="match status" value="1"/>
</dbReference>
<organism evidence="3 4">
    <name type="scientific">Meganyctiphanes norvegica</name>
    <name type="common">Northern krill</name>
    <name type="synonym">Thysanopoda norvegica</name>
    <dbReference type="NCBI Taxonomy" id="48144"/>
    <lineage>
        <taxon>Eukaryota</taxon>
        <taxon>Metazoa</taxon>
        <taxon>Ecdysozoa</taxon>
        <taxon>Arthropoda</taxon>
        <taxon>Crustacea</taxon>
        <taxon>Multicrustacea</taxon>
        <taxon>Malacostraca</taxon>
        <taxon>Eumalacostraca</taxon>
        <taxon>Eucarida</taxon>
        <taxon>Euphausiacea</taxon>
        <taxon>Euphausiidae</taxon>
        <taxon>Meganyctiphanes</taxon>
    </lineage>
</organism>
<accession>A0AAV2ST16</accession>
<dbReference type="Proteomes" id="UP001497623">
    <property type="component" value="Unassembled WGS sequence"/>
</dbReference>
<comment type="caution">
    <text evidence="3">The sequence shown here is derived from an EMBL/GenBank/DDBJ whole genome shotgun (WGS) entry which is preliminary data.</text>
</comment>
<evidence type="ECO:0000256" key="1">
    <source>
        <dbReference type="SAM" id="MobiDB-lite"/>
    </source>
</evidence>
<proteinExistence type="predicted"/>
<evidence type="ECO:0000259" key="2">
    <source>
        <dbReference type="PROSITE" id="PS50181"/>
    </source>
</evidence>
<dbReference type="EMBL" id="CAXKWB010123072">
    <property type="protein sequence ID" value="CAL4238052.1"/>
    <property type="molecule type" value="Genomic_DNA"/>
</dbReference>
<feature type="region of interest" description="Disordered" evidence="1">
    <location>
        <begin position="55"/>
        <end position="88"/>
    </location>
</feature>